<sequence length="127" mass="14200">MSFQYSAALVTLADLDKELLVKFYTKFLDIEPNPYIPNTYAEFQLPGLRLGIFKPKDSHKSEFANRAKTGMSLCLEVSDIETAIARIWALGYPPAGEIIKTSHGLEIYAFDPAGNRIILHQSHENVG</sequence>
<name>A0ABX2CVQ1_9CYAN</name>
<feature type="domain" description="Glyoxalase/fosfomycin resistance/dioxygenase" evidence="1">
    <location>
        <begin position="18"/>
        <end position="117"/>
    </location>
</feature>
<dbReference type="RefSeq" id="WP_172186966.1">
    <property type="nucleotide sequence ID" value="NZ_CAWPPK010000224.1"/>
</dbReference>
<comment type="caution">
    <text evidence="2">The sequence shown here is derived from an EMBL/GenBank/DDBJ whole genome shotgun (WGS) entry which is preliminary data.</text>
</comment>
<dbReference type="Proteomes" id="UP000702425">
    <property type="component" value="Unassembled WGS sequence"/>
</dbReference>
<reference evidence="2 3" key="1">
    <citation type="journal article" date="2020" name="Sci. Rep.">
        <title>A novel cyanobacterial geosmin producer, revising GeoA distribution and dispersion patterns in Bacteria.</title>
        <authorList>
            <person name="Churro C."/>
            <person name="Semedo-Aguiar A.P."/>
            <person name="Silva A.D."/>
            <person name="Pereira-Leal J.B."/>
            <person name="Leite R.B."/>
        </authorList>
    </citation>
    <scope>NUCLEOTIDE SEQUENCE [LARGE SCALE GENOMIC DNA]</scope>
    <source>
        <strain evidence="2 3">IPMA8</strain>
    </source>
</reference>
<proteinExistence type="predicted"/>
<dbReference type="EMBL" id="SRRZ01000030">
    <property type="protein sequence ID" value="NQE34356.1"/>
    <property type="molecule type" value="Genomic_DNA"/>
</dbReference>
<protein>
    <recommendedName>
        <fullName evidence="1">Glyoxalase/fosfomycin resistance/dioxygenase domain-containing protein</fullName>
    </recommendedName>
</protein>
<gene>
    <name evidence="2" type="ORF">E5S67_02080</name>
</gene>
<accession>A0ABX2CVQ1</accession>
<evidence type="ECO:0000313" key="2">
    <source>
        <dbReference type="EMBL" id="NQE34356.1"/>
    </source>
</evidence>
<organism evidence="2 3">
    <name type="scientific">Microcoleus asticus IPMA8</name>
    <dbReference type="NCBI Taxonomy" id="2563858"/>
    <lineage>
        <taxon>Bacteria</taxon>
        <taxon>Bacillati</taxon>
        <taxon>Cyanobacteriota</taxon>
        <taxon>Cyanophyceae</taxon>
        <taxon>Oscillatoriophycideae</taxon>
        <taxon>Oscillatoriales</taxon>
        <taxon>Microcoleaceae</taxon>
        <taxon>Microcoleus</taxon>
        <taxon>Microcoleus asticus</taxon>
    </lineage>
</organism>
<keyword evidence="3" id="KW-1185">Reference proteome</keyword>
<dbReference type="SUPFAM" id="SSF54593">
    <property type="entry name" value="Glyoxalase/Bleomycin resistance protein/Dihydroxybiphenyl dioxygenase"/>
    <property type="match status" value="1"/>
</dbReference>
<dbReference type="Gene3D" id="3.10.180.10">
    <property type="entry name" value="2,3-Dihydroxybiphenyl 1,2-Dioxygenase, domain 1"/>
    <property type="match status" value="1"/>
</dbReference>
<dbReference type="InterPro" id="IPR004360">
    <property type="entry name" value="Glyas_Fos-R_dOase_dom"/>
</dbReference>
<dbReference type="InterPro" id="IPR029068">
    <property type="entry name" value="Glyas_Bleomycin-R_OHBP_Dase"/>
</dbReference>
<evidence type="ECO:0000259" key="1">
    <source>
        <dbReference type="Pfam" id="PF00903"/>
    </source>
</evidence>
<dbReference type="Pfam" id="PF00903">
    <property type="entry name" value="Glyoxalase"/>
    <property type="match status" value="1"/>
</dbReference>
<evidence type="ECO:0000313" key="3">
    <source>
        <dbReference type="Proteomes" id="UP000702425"/>
    </source>
</evidence>